<dbReference type="NCBIfam" id="NF003652">
    <property type="entry name" value="PRK05286.2-5"/>
    <property type="match status" value="1"/>
</dbReference>
<accession>A0AA86L2U5</accession>
<dbReference type="EC" id="1.3.5.2" evidence="6 14"/>
<proteinExistence type="inferred from homology"/>
<dbReference type="InterPro" id="IPR050074">
    <property type="entry name" value="DHO_dehydrogenase"/>
</dbReference>
<keyword evidence="12" id="KW-0472">Membrane</keyword>
<evidence type="ECO:0000256" key="4">
    <source>
        <dbReference type="ARBA" id="ARBA00005161"/>
    </source>
</evidence>
<dbReference type="PANTHER" id="PTHR48109:SF4">
    <property type="entry name" value="DIHYDROOROTATE DEHYDROGENASE (QUINONE), MITOCHONDRIAL"/>
    <property type="match status" value="1"/>
</dbReference>
<keyword evidence="11 16" id="KW-0560">Oxidoreductase</keyword>
<comment type="subcellular location">
    <subcellularLocation>
        <location evidence="3">Membrane</location>
    </subcellularLocation>
</comment>
<evidence type="ECO:0000256" key="14">
    <source>
        <dbReference type="NCBIfam" id="TIGR01036"/>
    </source>
</evidence>
<evidence type="ECO:0000256" key="13">
    <source>
        <dbReference type="ARBA" id="ARBA00048639"/>
    </source>
</evidence>
<reference evidence="16 17" key="1">
    <citation type="journal article" date="2016" name="BMC Genomics">
        <title>Genomic analysis of the nitrate-respiring Sphingopyxis granuli (formerly Sphingomonas macrogoltabida) strain TFA.</title>
        <authorList>
            <person name="Garcia-Romero I."/>
            <person name="Perez-Pulido A.J."/>
            <person name="Gonzalez-Flores Y.E."/>
            <person name="Reyes-Ramirez F."/>
            <person name="Santero E."/>
            <person name="Floriano B."/>
        </authorList>
    </citation>
    <scope>NUCLEOTIDE SEQUENCE [LARGE SCALE GENOMIC DNA]</scope>
    <source>
        <strain evidence="16 17">TFA</strain>
    </source>
</reference>
<dbReference type="GO" id="GO:0009220">
    <property type="term" value="P:pyrimidine ribonucleotide biosynthetic process"/>
    <property type="evidence" value="ECO:0007669"/>
    <property type="project" value="UniProtKB-UniRule"/>
</dbReference>
<dbReference type="Gene3D" id="3.20.20.70">
    <property type="entry name" value="Aldolase class I"/>
    <property type="match status" value="1"/>
</dbReference>
<comment type="cofactor">
    <cofactor evidence="1">
        <name>FMN</name>
        <dbReference type="ChEBI" id="CHEBI:58210"/>
    </cofactor>
</comment>
<organism evidence="16 17">
    <name type="scientific">Sphingopyxis granuli</name>
    <dbReference type="NCBI Taxonomy" id="267128"/>
    <lineage>
        <taxon>Bacteria</taxon>
        <taxon>Pseudomonadati</taxon>
        <taxon>Pseudomonadota</taxon>
        <taxon>Alphaproteobacteria</taxon>
        <taxon>Sphingomonadales</taxon>
        <taxon>Sphingomonadaceae</taxon>
        <taxon>Sphingopyxis</taxon>
    </lineage>
</organism>
<keyword evidence="8" id="KW-0285">Flavoprotein</keyword>
<evidence type="ECO:0000256" key="12">
    <source>
        <dbReference type="ARBA" id="ARBA00023136"/>
    </source>
</evidence>
<comment type="catalytic activity">
    <reaction evidence="13">
        <text>(S)-dihydroorotate + a quinone = orotate + a quinol</text>
        <dbReference type="Rhea" id="RHEA:30187"/>
        <dbReference type="ChEBI" id="CHEBI:24646"/>
        <dbReference type="ChEBI" id="CHEBI:30839"/>
        <dbReference type="ChEBI" id="CHEBI:30864"/>
        <dbReference type="ChEBI" id="CHEBI:132124"/>
        <dbReference type="EC" id="1.3.5.2"/>
    </reaction>
</comment>
<evidence type="ECO:0000256" key="9">
    <source>
        <dbReference type="ARBA" id="ARBA00022643"/>
    </source>
</evidence>
<dbReference type="NCBIfam" id="NF003645">
    <property type="entry name" value="PRK05286.1-2"/>
    <property type="match status" value="1"/>
</dbReference>
<evidence type="ECO:0000256" key="8">
    <source>
        <dbReference type="ARBA" id="ARBA00022630"/>
    </source>
</evidence>
<dbReference type="InterPro" id="IPR001295">
    <property type="entry name" value="Dihydroorotate_DH_CS"/>
</dbReference>
<dbReference type="GO" id="GO:0006207">
    <property type="term" value="P:'de novo' pyrimidine nucleobase biosynthetic process"/>
    <property type="evidence" value="ECO:0007669"/>
    <property type="project" value="UniProtKB-UniRule"/>
</dbReference>
<gene>
    <name evidence="16" type="primary">pyrD</name>
    <name evidence="16" type="ORF">SGRAN_1374</name>
</gene>
<evidence type="ECO:0000259" key="15">
    <source>
        <dbReference type="Pfam" id="PF01180"/>
    </source>
</evidence>
<name>A0AA86L2U5_9SPHN</name>
<dbReference type="Pfam" id="PF01180">
    <property type="entry name" value="DHO_dh"/>
    <property type="match status" value="1"/>
</dbReference>
<comment type="function">
    <text evidence="2">Catalyzes the conversion of dihydroorotate to orotate with quinone as electron acceptor.</text>
</comment>
<dbReference type="CDD" id="cd04738">
    <property type="entry name" value="DHOD_2_like"/>
    <property type="match status" value="1"/>
</dbReference>
<dbReference type="KEGG" id="sgi:SGRAN_1374"/>
<keyword evidence="10" id="KW-0665">Pyrimidine biosynthesis</keyword>
<dbReference type="PROSITE" id="PS00912">
    <property type="entry name" value="DHODEHASE_2"/>
    <property type="match status" value="1"/>
</dbReference>
<dbReference type="NCBIfam" id="TIGR01036">
    <property type="entry name" value="pyrD_sub2"/>
    <property type="match status" value="1"/>
</dbReference>
<evidence type="ECO:0000256" key="10">
    <source>
        <dbReference type="ARBA" id="ARBA00022975"/>
    </source>
</evidence>
<evidence type="ECO:0000256" key="3">
    <source>
        <dbReference type="ARBA" id="ARBA00004370"/>
    </source>
</evidence>
<protein>
    <recommendedName>
        <fullName evidence="7 14">Dihydroorotate dehydrogenase (quinone)</fullName>
        <ecNumber evidence="6 14">1.3.5.2</ecNumber>
    </recommendedName>
</protein>
<dbReference type="SUPFAM" id="SSF51395">
    <property type="entry name" value="FMN-linked oxidoreductases"/>
    <property type="match status" value="1"/>
</dbReference>
<dbReference type="Proteomes" id="UP000058599">
    <property type="component" value="Chromosome"/>
</dbReference>
<dbReference type="GO" id="GO:0005737">
    <property type="term" value="C:cytoplasm"/>
    <property type="evidence" value="ECO:0007669"/>
    <property type="project" value="InterPro"/>
</dbReference>
<dbReference type="InterPro" id="IPR013785">
    <property type="entry name" value="Aldolase_TIM"/>
</dbReference>
<dbReference type="InterPro" id="IPR005719">
    <property type="entry name" value="Dihydroorotate_DH_2"/>
</dbReference>
<evidence type="ECO:0000256" key="2">
    <source>
        <dbReference type="ARBA" id="ARBA00003125"/>
    </source>
</evidence>
<dbReference type="PROSITE" id="PS00911">
    <property type="entry name" value="DHODEHASE_1"/>
    <property type="match status" value="1"/>
</dbReference>
<evidence type="ECO:0000256" key="5">
    <source>
        <dbReference type="ARBA" id="ARBA00005359"/>
    </source>
</evidence>
<evidence type="ECO:0000313" key="17">
    <source>
        <dbReference type="Proteomes" id="UP000058599"/>
    </source>
</evidence>
<dbReference type="AlphaFoldDB" id="A0AA86L2U5"/>
<feature type="domain" description="Dihydroorotate dehydrogenase catalytic" evidence="15">
    <location>
        <begin position="50"/>
        <end position="338"/>
    </location>
</feature>
<dbReference type="GO" id="GO:0016020">
    <property type="term" value="C:membrane"/>
    <property type="evidence" value="ECO:0007669"/>
    <property type="project" value="UniProtKB-SubCell"/>
</dbReference>
<evidence type="ECO:0000256" key="11">
    <source>
        <dbReference type="ARBA" id="ARBA00023002"/>
    </source>
</evidence>
<dbReference type="PANTHER" id="PTHR48109">
    <property type="entry name" value="DIHYDROOROTATE DEHYDROGENASE (QUINONE), MITOCHONDRIAL-RELATED"/>
    <property type="match status" value="1"/>
</dbReference>
<dbReference type="InterPro" id="IPR005720">
    <property type="entry name" value="Dihydroorotate_DH_cat"/>
</dbReference>
<sequence>MSLFASACDAAYALARPIVHATDGEAAHNLTLAALQPLPRARRALTSPALATEFAGLSFPNPVGLAPGFDKDARVAHAMPHFGFGFVEVGTLTPLPQAGNPRPRLFRLVEDGAIINRMGFNNGGQAAAAGRIACLRRHGLPVPLGINIGANKDSVDRIADYAKGTAAMAPLADYLTVNISSPNTPGLRALQDKGALEALLDGVAAAQPAGAVKPVFLKVAPDLEPADIDDIVAVALDKRLAAVIVSNTTITRPPLASRHAGEAGGLSGAPLAALALRRVRDFRTASGGRLPLIAAGGIASPEQAWERIRAGASLVQLYSAMVYEGPGLAGRIARGLETLAARDGFVRVADAVGAGG</sequence>
<dbReference type="RefSeq" id="WP_067181921.1">
    <property type="nucleotide sequence ID" value="NZ_CP012199.1"/>
</dbReference>
<keyword evidence="17" id="KW-1185">Reference proteome</keyword>
<evidence type="ECO:0000256" key="1">
    <source>
        <dbReference type="ARBA" id="ARBA00001917"/>
    </source>
</evidence>
<evidence type="ECO:0000256" key="6">
    <source>
        <dbReference type="ARBA" id="ARBA00012791"/>
    </source>
</evidence>
<evidence type="ECO:0000313" key="16">
    <source>
        <dbReference type="EMBL" id="AMG73763.1"/>
    </source>
</evidence>
<dbReference type="EMBL" id="CP012199">
    <property type="protein sequence ID" value="AMG73763.1"/>
    <property type="molecule type" value="Genomic_DNA"/>
</dbReference>
<comment type="pathway">
    <text evidence="4">Pyrimidine metabolism; UMP biosynthesis via de novo pathway; orotate from (S)-dihydroorotate (quinone route): step 1/1.</text>
</comment>
<keyword evidence="9" id="KW-0288">FMN</keyword>
<evidence type="ECO:0000256" key="7">
    <source>
        <dbReference type="ARBA" id="ARBA00018366"/>
    </source>
</evidence>
<comment type="similarity">
    <text evidence="5">Belongs to the dihydroorotate dehydrogenase family. Type 2 subfamily.</text>
</comment>
<dbReference type="GO" id="GO:0106430">
    <property type="term" value="F:dihydroorotate dehydrogenase (quinone) activity"/>
    <property type="evidence" value="ECO:0007669"/>
    <property type="project" value="UniProtKB-EC"/>
</dbReference>